<dbReference type="GO" id="GO:0003677">
    <property type="term" value="F:DNA binding"/>
    <property type="evidence" value="ECO:0007669"/>
    <property type="project" value="UniProtKB-KW"/>
</dbReference>
<dbReference type="OrthoDB" id="9793302at2"/>
<comment type="function">
    <text evidence="1">Required for the transposition of the insertion element.</text>
</comment>
<keyword evidence="4" id="KW-0238">DNA-binding</keyword>
<keyword evidence="5" id="KW-0233">DNA recombination</keyword>
<organism evidence="6 7">
    <name type="scientific">Actinomyces bowdenii</name>
    <dbReference type="NCBI Taxonomy" id="131109"/>
    <lineage>
        <taxon>Bacteria</taxon>
        <taxon>Bacillati</taxon>
        <taxon>Actinomycetota</taxon>
        <taxon>Actinomycetes</taxon>
        <taxon>Actinomycetales</taxon>
        <taxon>Actinomycetaceae</taxon>
        <taxon>Actinomyces</taxon>
    </lineage>
</organism>
<dbReference type="Proteomes" id="UP000271272">
    <property type="component" value="Unassembled WGS sequence"/>
</dbReference>
<accession>A0A3P1V551</accession>
<comment type="caution">
    <text evidence="6">The sequence shown here is derived from an EMBL/GenBank/DDBJ whole genome shotgun (WGS) entry which is preliminary data.</text>
</comment>
<evidence type="ECO:0000256" key="2">
    <source>
        <dbReference type="ARBA" id="ARBA00010961"/>
    </source>
</evidence>
<name>A0A3P1V551_9ACTO</name>
<comment type="similarity">
    <text evidence="2">Belongs to the transposase mutator family.</text>
</comment>
<evidence type="ECO:0000256" key="1">
    <source>
        <dbReference type="ARBA" id="ARBA00002190"/>
    </source>
</evidence>
<dbReference type="InterPro" id="IPR001207">
    <property type="entry name" value="Transposase_mutator"/>
</dbReference>
<dbReference type="GO" id="GO:0004803">
    <property type="term" value="F:transposase activity"/>
    <property type="evidence" value="ECO:0007669"/>
    <property type="project" value="InterPro"/>
</dbReference>
<protein>
    <recommendedName>
        <fullName evidence="8">Transposase</fullName>
    </recommendedName>
</protein>
<evidence type="ECO:0008006" key="8">
    <source>
        <dbReference type="Google" id="ProtNLM"/>
    </source>
</evidence>
<keyword evidence="3" id="KW-0815">Transposition</keyword>
<dbReference type="GO" id="GO:0006313">
    <property type="term" value="P:DNA transposition"/>
    <property type="evidence" value="ECO:0007669"/>
    <property type="project" value="InterPro"/>
</dbReference>
<proteinExistence type="inferred from homology"/>
<gene>
    <name evidence="6" type="ORF">EII10_06805</name>
</gene>
<reference evidence="6 7" key="1">
    <citation type="submission" date="2018-11" db="EMBL/GenBank/DDBJ databases">
        <title>Genomes From Bacteria Associated with the Canine Oral Cavity: a Test Case for Automated Genome-Based Taxonomic Assignment.</title>
        <authorList>
            <person name="Coil D.A."/>
            <person name="Jospin G."/>
            <person name="Darling A.E."/>
            <person name="Wallis C."/>
            <person name="Davis I.J."/>
            <person name="Harris S."/>
            <person name="Eisen J.A."/>
            <person name="Holcombe L.J."/>
            <person name="O'Flynn C."/>
        </authorList>
    </citation>
    <scope>NUCLEOTIDE SEQUENCE [LARGE SCALE GENOMIC DNA]</scope>
    <source>
        <strain evidence="6 7">OH5050</strain>
    </source>
</reference>
<evidence type="ECO:0000256" key="3">
    <source>
        <dbReference type="ARBA" id="ARBA00022578"/>
    </source>
</evidence>
<evidence type="ECO:0000313" key="6">
    <source>
        <dbReference type="EMBL" id="RRD29364.1"/>
    </source>
</evidence>
<dbReference type="Pfam" id="PF00872">
    <property type="entry name" value="Transposase_mut"/>
    <property type="match status" value="1"/>
</dbReference>
<sequence>MIAPHIARPCCCVGPSPGQACPDLMRLLRQAVVNALLWADADSVCGAQYGQASPERRAQRNGYRHRDLDTRVGQRVALKHGSALRDAYPSFRTQIGCGRRGGSAS</sequence>
<evidence type="ECO:0000313" key="7">
    <source>
        <dbReference type="Proteomes" id="UP000271272"/>
    </source>
</evidence>
<dbReference type="AlphaFoldDB" id="A0A3P1V551"/>
<keyword evidence="7" id="KW-1185">Reference proteome</keyword>
<evidence type="ECO:0000256" key="5">
    <source>
        <dbReference type="ARBA" id="ARBA00023172"/>
    </source>
</evidence>
<evidence type="ECO:0000256" key="4">
    <source>
        <dbReference type="ARBA" id="ARBA00023125"/>
    </source>
</evidence>
<dbReference type="EMBL" id="RQZC01000008">
    <property type="protein sequence ID" value="RRD29364.1"/>
    <property type="molecule type" value="Genomic_DNA"/>
</dbReference>